<evidence type="ECO:0000313" key="1">
    <source>
        <dbReference type="EMBL" id="PXW94990.1"/>
    </source>
</evidence>
<proteinExistence type="predicted"/>
<gene>
    <name evidence="1" type="ORF">C7444_11174</name>
</gene>
<organism evidence="1 2">
    <name type="scientific">Sphaerotilus hippei</name>
    <dbReference type="NCBI Taxonomy" id="744406"/>
    <lineage>
        <taxon>Bacteria</taxon>
        <taxon>Pseudomonadati</taxon>
        <taxon>Pseudomonadota</taxon>
        <taxon>Betaproteobacteria</taxon>
        <taxon>Burkholderiales</taxon>
        <taxon>Sphaerotilaceae</taxon>
        <taxon>Sphaerotilus</taxon>
    </lineage>
</organism>
<comment type="caution">
    <text evidence="1">The sequence shown here is derived from an EMBL/GenBank/DDBJ whole genome shotgun (WGS) entry which is preliminary data.</text>
</comment>
<protein>
    <submittedName>
        <fullName evidence="1">Uncharacterized protein</fullName>
    </submittedName>
</protein>
<name>A0A318H9G8_9BURK</name>
<dbReference type="EMBL" id="QJJS01000011">
    <property type="protein sequence ID" value="PXW94990.1"/>
    <property type="molecule type" value="Genomic_DNA"/>
</dbReference>
<dbReference type="AlphaFoldDB" id="A0A318H9G8"/>
<accession>A0A318H9G8</accession>
<dbReference type="Proteomes" id="UP000247811">
    <property type="component" value="Unassembled WGS sequence"/>
</dbReference>
<reference evidence="1 2" key="1">
    <citation type="submission" date="2018-05" db="EMBL/GenBank/DDBJ databases">
        <title>Genomic Encyclopedia of Type Strains, Phase IV (KMG-IV): sequencing the most valuable type-strain genomes for metagenomic binning, comparative biology and taxonomic classification.</title>
        <authorList>
            <person name="Goeker M."/>
        </authorList>
    </citation>
    <scope>NUCLEOTIDE SEQUENCE [LARGE SCALE GENOMIC DNA]</scope>
    <source>
        <strain evidence="1 2">DSM 566</strain>
    </source>
</reference>
<sequence>MHPSLIWFLTDTHMDIERINAIGSSLSDLGERTEALRGYL</sequence>
<keyword evidence="2" id="KW-1185">Reference proteome</keyword>
<evidence type="ECO:0000313" key="2">
    <source>
        <dbReference type="Proteomes" id="UP000247811"/>
    </source>
</evidence>